<dbReference type="InterPro" id="IPR036388">
    <property type="entry name" value="WH-like_DNA-bd_sf"/>
</dbReference>
<reference evidence="3 4" key="1">
    <citation type="submission" date="2020-02" db="EMBL/GenBank/DDBJ databases">
        <title>Bacillus aquiflavi sp. nov., isolated from yellow water of strong flavor Chinese baijiu in Yibin region of China.</title>
        <authorList>
            <person name="Xie J."/>
        </authorList>
    </citation>
    <scope>NUCLEOTIDE SEQUENCE [LARGE SCALE GENOMIC DNA]</scope>
    <source>
        <strain evidence="3 4">SA4</strain>
    </source>
</reference>
<dbReference type="RefSeq" id="WP_163182127.1">
    <property type="nucleotide sequence ID" value="NZ_JAAIWM010000022.1"/>
</dbReference>
<dbReference type="InterPro" id="IPR002514">
    <property type="entry name" value="Transposase_8"/>
</dbReference>
<dbReference type="InterPro" id="IPR001584">
    <property type="entry name" value="Integrase_cat-core"/>
</dbReference>
<comment type="function">
    <text evidence="1">Involved in the transposition of the insertion sequence.</text>
</comment>
<dbReference type="InterPro" id="IPR050900">
    <property type="entry name" value="Transposase_IS3/IS150/IS904"/>
</dbReference>
<dbReference type="InterPro" id="IPR055247">
    <property type="entry name" value="InsJ-like_HTH"/>
</dbReference>
<dbReference type="InterPro" id="IPR012337">
    <property type="entry name" value="RNaseH-like_sf"/>
</dbReference>
<dbReference type="InterPro" id="IPR009057">
    <property type="entry name" value="Homeodomain-like_sf"/>
</dbReference>
<dbReference type="EMBL" id="JAAIWM010000022">
    <property type="protein sequence ID" value="NEY74261.1"/>
    <property type="molecule type" value="Genomic_DNA"/>
</dbReference>
<dbReference type="Pfam" id="PF13518">
    <property type="entry name" value="HTH_28"/>
    <property type="match status" value="1"/>
</dbReference>
<name>A0A6M0QD33_9BACI</name>
<dbReference type="GO" id="GO:0015074">
    <property type="term" value="P:DNA integration"/>
    <property type="evidence" value="ECO:0007669"/>
    <property type="project" value="InterPro"/>
</dbReference>
<evidence type="ECO:0000313" key="4">
    <source>
        <dbReference type="Proteomes" id="UP000481043"/>
    </source>
</evidence>
<gene>
    <name evidence="3" type="ORF">G4D63_21475</name>
</gene>
<dbReference type="NCBIfam" id="NF033516">
    <property type="entry name" value="transpos_IS3"/>
    <property type="match status" value="1"/>
</dbReference>
<dbReference type="PANTHER" id="PTHR46889:SF5">
    <property type="entry name" value="INTEGRASE PROTEIN"/>
    <property type="match status" value="1"/>
</dbReference>
<dbReference type="GO" id="GO:0004803">
    <property type="term" value="F:transposase activity"/>
    <property type="evidence" value="ECO:0007669"/>
    <property type="project" value="InterPro"/>
</dbReference>
<evidence type="ECO:0000256" key="1">
    <source>
        <dbReference type="ARBA" id="ARBA00002286"/>
    </source>
</evidence>
<dbReference type="SUPFAM" id="SSF46689">
    <property type="entry name" value="Homeodomain-like"/>
    <property type="match status" value="1"/>
</dbReference>
<dbReference type="Gene3D" id="1.10.10.10">
    <property type="entry name" value="Winged helix-like DNA-binding domain superfamily/Winged helix DNA-binding domain"/>
    <property type="match status" value="2"/>
</dbReference>
<evidence type="ECO:0000259" key="2">
    <source>
        <dbReference type="PROSITE" id="PS50994"/>
    </source>
</evidence>
<dbReference type="Pfam" id="PF13333">
    <property type="entry name" value="rve_2"/>
    <property type="match status" value="1"/>
</dbReference>
<feature type="domain" description="Integrase catalytic" evidence="2">
    <location>
        <begin position="284"/>
        <end position="446"/>
    </location>
</feature>
<dbReference type="Pfam" id="PF13276">
    <property type="entry name" value="HTH_21"/>
    <property type="match status" value="1"/>
</dbReference>
<proteinExistence type="predicted"/>
<accession>A0A6M0QD33</accession>
<dbReference type="GO" id="GO:0006313">
    <property type="term" value="P:DNA transposition"/>
    <property type="evidence" value="ECO:0007669"/>
    <property type="project" value="InterPro"/>
</dbReference>
<sequence>MAKFTFEDKLWAVKEYENRSLSFREIAKKLGANHKLIQNWVKLYKEHGEGSLRKRYTKYPVTFKLEVLKYMDDNWASISDTAAKFKIPDPSTISAWRRAVDTEGAEALLPKKKGRPPMTKERQQNNLTTETNESLIQEVERLRMENAYPKKVECLSSGTEKITKQIKAQVIFELRNDYKVAELIKIAGIKRSTYYYWTKHMDRPDKYAEVKEAIQVIYHKHKGRYGHRNIKKELDKEGFNHDPKTVLKLMNLLGIKCQVRMKKYKSYRGNVGEVAPNLLNRDFQADKPNQKWVTDVTEFSLFGQKLYLSPILDLFNSEVISYTIKFRPSFDLVGEMLDQALEILNPEDELVLHSDQGWHYQMAKYQKTLKDRNITQSMSRKGNCLDNAVIENFFGILKTELLYLQEFESIEHFIKELHDYIYYYNNIRMKTKLKDLSPVEYRSQVQQAA</sequence>
<dbReference type="SUPFAM" id="SSF53098">
    <property type="entry name" value="Ribonuclease H-like"/>
    <property type="match status" value="1"/>
</dbReference>
<dbReference type="Pfam" id="PF00665">
    <property type="entry name" value="rve"/>
    <property type="match status" value="1"/>
</dbReference>
<dbReference type="Pfam" id="PF01527">
    <property type="entry name" value="HTH_Tnp_1"/>
    <property type="match status" value="1"/>
</dbReference>
<dbReference type="InterPro" id="IPR025948">
    <property type="entry name" value="HTH-like_dom"/>
</dbReference>
<organism evidence="3 4">
    <name type="scientific">Bacillus mesophilus</name>
    <dbReference type="NCBI Taxonomy" id="1808955"/>
    <lineage>
        <taxon>Bacteria</taxon>
        <taxon>Bacillati</taxon>
        <taxon>Bacillota</taxon>
        <taxon>Bacilli</taxon>
        <taxon>Bacillales</taxon>
        <taxon>Bacillaceae</taxon>
        <taxon>Bacillus</taxon>
    </lineage>
</organism>
<keyword evidence="4" id="KW-1185">Reference proteome</keyword>
<dbReference type="GO" id="GO:0043565">
    <property type="term" value="F:sequence-specific DNA binding"/>
    <property type="evidence" value="ECO:0007669"/>
    <property type="project" value="InterPro"/>
</dbReference>
<dbReference type="AlphaFoldDB" id="A0A6M0QD33"/>
<dbReference type="SUPFAM" id="SSF48295">
    <property type="entry name" value="TrpR-like"/>
    <property type="match status" value="1"/>
</dbReference>
<dbReference type="PROSITE" id="PS50994">
    <property type="entry name" value="INTEGRASE"/>
    <property type="match status" value="1"/>
</dbReference>
<dbReference type="Proteomes" id="UP000481043">
    <property type="component" value="Unassembled WGS sequence"/>
</dbReference>
<dbReference type="InterPro" id="IPR010921">
    <property type="entry name" value="Trp_repressor/repl_initiator"/>
</dbReference>
<dbReference type="Gene3D" id="3.30.420.10">
    <property type="entry name" value="Ribonuclease H-like superfamily/Ribonuclease H"/>
    <property type="match status" value="1"/>
</dbReference>
<evidence type="ECO:0000313" key="3">
    <source>
        <dbReference type="EMBL" id="NEY74261.1"/>
    </source>
</evidence>
<protein>
    <submittedName>
        <fullName evidence="3">IS3 family transposase</fullName>
    </submittedName>
</protein>
<dbReference type="PANTHER" id="PTHR46889">
    <property type="entry name" value="TRANSPOSASE INSF FOR INSERTION SEQUENCE IS3B-RELATED"/>
    <property type="match status" value="1"/>
</dbReference>
<dbReference type="InterPro" id="IPR048020">
    <property type="entry name" value="Transpos_IS3"/>
</dbReference>
<comment type="caution">
    <text evidence="3">The sequence shown here is derived from an EMBL/GenBank/DDBJ whole genome shotgun (WGS) entry which is preliminary data.</text>
</comment>
<dbReference type="InterPro" id="IPR036397">
    <property type="entry name" value="RNaseH_sf"/>
</dbReference>